<comment type="caution">
    <text evidence="9">The sequence shown here is derived from an EMBL/GenBank/DDBJ whole genome shotgun (WGS) entry which is preliminary data.</text>
</comment>
<feature type="region of interest" description="Disordered" evidence="7">
    <location>
        <begin position="326"/>
        <end position="466"/>
    </location>
</feature>
<protein>
    <recommendedName>
        <fullName evidence="8">C2H2-type domain-containing protein</fullName>
    </recommendedName>
</protein>
<keyword evidence="5" id="KW-0539">Nucleus</keyword>
<sequence>MPVADGACPLPPASSSAVLGTVPKSLPANTGRRRSALPRLPAREMRWECDPLSVGARCSLSRGGEGQRDPPKTKAGCLLLPPPVAVVSGAAAGGNQRAAGPFSTALPAGSVLYSPSSAAQQGWHDVSRQQGEAARAALRSTHPRAASGTHHSRSSRPNRAHASTARRVRRKPLEVGKLPVFDSGDGCRDEDAVDPSRVEESAETGGGIKGQQLDCEQDEPHALCHIPLPPRKRKLSPELAKMILETGLVIRPALHPPVIHPALQARASHEGSCRDVDVAKVYPVAGYGSKFADCPTGPLVTEVKRSPSPFTGCSLAEGEEGVYSLDQPAPLGITKGHLEKEDTPSSSAYPLGGFESPLPGTAGTLSPDYGAASVSSFGTGGGPGSRETSVSSLSTADAASSTPLSDWGVGKAGDEPRAARARARPRNAGAGAAEGLKQRGPSPGASSSSPAPSRSSSASAGLGDRRHKCGTCPAAFARGHDLRRHETTHTKIRDHECSGCGRRVSRRDALQRHAGVCCRPNKVAGTGADAGTAAKKAELSAMRSDAAFPRAKRAKVSR</sequence>
<evidence type="ECO:0000259" key="8">
    <source>
        <dbReference type="PROSITE" id="PS50157"/>
    </source>
</evidence>
<keyword evidence="3" id="KW-0805">Transcription regulation</keyword>
<evidence type="ECO:0000313" key="10">
    <source>
        <dbReference type="Proteomes" id="UP000673691"/>
    </source>
</evidence>
<organism evidence="9 10">
    <name type="scientific">Olpidium bornovanus</name>
    <dbReference type="NCBI Taxonomy" id="278681"/>
    <lineage>
        <taxon>Eukaryota</taxon>
        <taxon>Fungi</taxon>
        <taxon>Fungi incertae sedis</taxon>
        <taxon>Olpidiomycota</taxon>
        <taxon>Olpidiomycotina</taxon>
        <taxon>Olpidiomycetes</taxon>
        <taxon>Olpidiales</taxon>
        <taxon>Olpidiaceae</taxon>
        <taxon>Olpidium</taxon>
    </lineage>
</organism>
<dbReference type="AlphaFoldDB" id="A0A8H7ZXW2"/>
<feature type="compositionally biased region" description="Low complexity" evidence="7">
    <location>
        <begin position="426"/>
        <end position="462"/>
    </location>
</feature>
<dbReference type="PANTHER" id="PTHR47660">
    <property type="entry name" value="TRANSCRIPTION FACTOR WITH C2H2 AND ZN(2)-CYS(6) DNA BINDING DOMAIN (EUROFUNG)-RELATED-RELATED"/>
    <property type="match status" value="1"/>
</dbReference>
<keyword evidence="4" id="KW-0804">Transcription</keyword>
<dbReference type="Gene3D" id="3.30.160.60">
    <property type="entry name" value="Classic Zinc Finger"/>
    <property type="match status" value="1"/>
</dbReference>
<evidence type="ECO:0000256" key="4">
    <source>
        <dbReference type="ARBA" id="ARBA00023163"/>
    </source>
</evidence>
<feature type="domain" description="C2H2-type" evidence="8">
    <location>
        <begin position="467"/>
        <end position="494"/>
    </location>
</feature>
<evidence type="ECO:0000256" key="3">
    <source>
        <dbReference type="ARBA" id="ARBA00023015"/>
    </source>
</evidence>
<reference evidence="9 10" key="1">
    <citation type="journal article" name="Sci. Rep.">
        <title>Genome-scale phylogenetic analyses confirm Olpidium as the closest living zoosporic fungus to the non-flagellated, terrestrial fungi.</title>
        <authorList>
            <person name="Chang Y."/>
            <person name="Rochon D."/>
            <person name="Sekimoto S."/>
            <person name="Wang Y."/>
            <person name="Chovatia M."/>
            <person name="Sandor L."/>
            <person name="Salamov A."/>
            <person name="Grigoriev I.V."/>
            <person name="Stajich J.E."/>
            <person name="Spatafora J.W."/>
        </authorList>
    </citation>
    <scope>NUCLEOTIDE SEQUENCE [LARGE SCALE GENOMIC DNA]</scope>
    <source>
        <strain evidence="9">S191</strain>
    </source>
</reference>
<evidence type="ECO:0000256" key="7">
    <source>
        <dbReference type="SAM" id="MobiDB-lite"/>
    </source>
</evidence>
<evidence type="ECO:0000313" key="9">
    <source>
        <dbReference type="EMBL" id="KAG5461441.1"/>
    </source>
</evidence>
<evidence type="ECO:0000256" key="1">
    <source>
        <dbReference type="ARBA" id="ARBA00022723"/>
    </source>
</evidence>
<dbReference type="PROSITE" id="PS00028">
    <property type="entry name" value="ZINC_FINGER_C2H2_1"/>
    <property type="match status" value="1"/>
</dbReference>
<dbReference type="OrthoDB" id="8922241at2759"/>
<dbReference type="PROSITE" id="PS50157">
    <property type="entry name" value="ZINC_FINGER_C2H2_2"/>
    <property type="match status" value="1"/>
</dbReference>
<dbReference type="Proteomes" id="UP000673691">
    <property type="component" value="Unassembled WGS sequence"/>
</dbReference>
<keyword evidence="10" id="KW-1185">Reference proteome</keyword>
<evidence type="ECO:0000256" key="5">
    <source>
        <dbReference type="ARBA" id="ARBA00023242"/>
    </source>
</evidence>
<dbReference type="Pfam" id="PF00096">
    <property type="entry name" value="zf-C2H2"/>
    <property type="match status" value="1"/>
</dbReference>
<proteinExistence type="predicted"/>
<dbReference type="InterPro" id="IPR036236">
    <property type="entry name" value="Znf_C2H2_sf"/>
</dbReference>
<keyword evidence="6" id="KW-0863">Zinc-finger</keyword>
<feature type="compositionally biased region" description="Basic residues" evidence="7">
    <location>
        <begin position="150"/>
        <end position="170"/>
    </location>
</feature>
<dbReference type="InterPro" id="IPR013087">
    <property type="entry name" value="Znf_C2H2_type"/>
</dbReference>
<dbReference type="EMBL" id="JAEFCI010003650">
    <property type="protein sequence ID" value="KAG5461441.1"/>
    <property type="molecule type" value="Genomic_DNA"/>
</dbReference>
<keyword evidence="1" id="KW-0479">Metal-binding</keyword>
<feature type="compositionally biased region" description="Low complexity" evidence="7">
    <location>
        <begin position="388"/>
        <end position="406"/>
    </location>
</feature>
<evidence type="ECO:0000256" key="2">
    <source>
        <dbReference type="ARBA" id="ARBA00022833"/>
    </source>
</evidence>
<keyword evidence="2" id="KW-0862">Zinc</keyword>
<evidence type="ECO:0000256" key="6">
    <source>
        <dbReference type="PROSITE-ProRule" id="PRU00042"/>
    </source>
</evidence>
<name>A0A8H7ZXW2_9FUNG</name>
<dbReference type="SUPFAM" id="SSF57667">
    <property type="entry name" value="beta-beta-alpha zinc fingers"/>
    <property type="match status" value="1"/>
</dbReference>
<feature type="compositionally biased region" description="Basic and acidic residues" evidence="7">
    <location>
        <begin position="185"/>
        <end position="200"/>
    </location>
</feature>
<dbReference type="GO" id="GO:0008270">
    <property type="term" value="F:zinc ion binding"/>
    <property type="evidence" value="ECO:0007669"/>
    <property type="project" value="UniProtKB-KW"/>
</dbReference>
<gene>
    <name evidence="9" type="ORF">BJ554DRAFT_6369</name>
</gene>
<accession>A0A8H7ZXW2</accession>
<feature type="region of interest" description="Disordered" evidence="7">
    <location>
        <begin position="121"/>
        <end position="212"/>
    </location>
</feature>